<keyword evidence="4 5" id="KW-0472">Membrane</keyword>
<protein>
    <submittedName>
        <fullName evidence="6">Invasion protein</fullName>
    </submittedName>
</protein>
<dbReference type="InterPro" id="IPR032808">
    <property type="entry name" value="DoxX"/>
</dbReference>
<keyword evidence="7" id="KW-1185">Reference proteome</keyword>
<dbReference type="OrthoDB" id="4303028at2"/>
<organism evidence="6 7">
    <name type="scientific">Streptomyces agglomeratus</name>
    <dbReference type="NCBI Taxonomy" id="285458"/>
    <lineage>
        <taxon>Bacteria</taxon>
        <taxon>Bacillati</taxon>
        <taxon>Actinomycetota</taxon>
        <taxon>Actinomycetes</taxon>
        <taxon>Kitasatosporales</taxon>
        <taxon>Streptomycetaceae</taxon>
        <taxon>Streptomyces</taxon>
    </lineage>
</organism>
<evidence type="ECO:0000256" key="5">
    <source>
        <dbReference type="SAM" id="Phobius"/>
    </source>
</evidence>
<proteinExistence type="predicted"/>
<keyword evidence="2 5" id="KW-0812">Transmembrane</keyword>
<dbReference type="AlphaFoldDB" id="A0A1E5P1U0"/>
<evidence type="ECO:0000256" key="4">
    <source>
        <dbReference type="ARBA" id="ARBA00023136"/>
    </source>
</evidence>
<evidence type="ECO:0000256" key="1">
    <source>
        <dbReference type="ARBA" id="ARBA00004141"/>
    </source>
</evidence>
<comment type="subcellular location">
    <subcellularLocation>
        <location evidence="1">Membrane</location>
        <topology evidence="1">Multi-pass membrane protein</topology>
    </subcellularLocation>
</comment>
<dbReference type="Pfam" id="PF13564">
    <property type="entry name" value="DoxX_2"/>
    <property type="match status" value="1"/>
</dbReference>
<gene>
    <name evidence="6" type="ORF">AS594_02215</name>
</gene>
<dbReference type="EMBL" id="MEHJ01000001">
    <property type="protein sequence ID" value="OEJ23479.1"/>
    <property type="molecule type" value="Genomic_DNA"/>
</dbReference>
<feature type="transmembrane region" description="Helical" evidence="5">
    <location>
        <begin position="97"/>
        <end position="115"/>
    </location>
</feature>
<keyword evidence="3 5" id="KW-1133">Transmembrane helix</keyword>
<feature type="transmembrane region" description="Helical" evidence="5">
    <location>
        <begin position="6"/>
        <end position="30"/>
    </location>
</feature>
<dbReference type="STRING" id="285458.BGM19_34600"/>
<dbReference type="GO" id="GO:0016020">
    <property type="term" value="C:membrane"/>
    <property type="evidence" value="ECO:0007669"/>
    <property type="project" value="UniProtKB-SubCell"/>
</dbReference>
<accession>A0A1E5P1U0</accession>
<evidence type="ECO:0000313" key="7">
    <source>
        <dbReference type="Proteomes" id="UP000095759"/>
    </source>
</evidence>
<sequence>MNTAQVTTVVVLVLIFLPLGVAKLAALPVMRRAAAHLGMSPNVYRVVGALELAAVVGLLAGLAATALAVAAAIGLALLMAGAAVAHLRHGDPPVRALPAAVLALVASAYAVVSAAG</sequence>
<comment type="caution">
    <text evidence="6">The sequence shown here is derived from an EMBL/GenBank/DDBJ whole genome shotgun (WGS) entry which is preliminary data.</text>
</comment>
<name>A0A1E5P1U0_9ACTN</name>
<dbReference type="RefSeq" id="WP_069925402.1">
    <property type="nucleotide sequence ID" value="NZ_MEHI01000001.1"/>
</dbReference>
<dbReference type="Proteomes" id="UP000095759">
    <property type="component" value="Unassembled WGS sequence"/>
</dbReference>
<reference evidence="6 7" key="1">
    <citation type="submission" date="2016-08" db="EMBL/GenBank/DDBJ databases">
        <title>Complete genome sequence of Streptomyces agglomeratus strain 6-3-2, a novel anti-MRSA actinomycete isolated from Wuli of Tebit, China.</title>
        <authorList>
            <person name="Chen X."/>
        </authorList>
    </citation>
    <scope>NUCLEOTIDE SEQUENCE [LARGE SCALE GENOMIC DNA]</scope>
    <source>
        <strain evidence="6 7">6-3-2</strain>
    </source>
</reference>
<evidence type="ECO:0000256" key="3">
    <source>
        <dbReference type="ARBA" id="ARBA00022989"/>
    </source>
</evidence>
<evidence type="ECO:0000256" key="2">
    <source>
        <dbReference type="ARBA" id="ARBA00022692"/>
    </source>
</evidence>
<feature type="transmembrane region" description="Helical" evidence="5">
    <location>
        <begin position="42"/>
        <end position="60"/>
    </location>
</feature>
<evidence type="ECO:0000313" key="6">
    <source>
        <dbReference type="EMBL" id="OEJ23479.1"/>
    </source>
</evidence>